<keyword evidence="1" id="KW-0812">Transmembrane</keyword>
<accession>A0A1B3ZBR5</accession>
<reference evidence="2 3" key="1">
    <citation type="submission" date="2016-01" db="EMBL/GenBank/DDBJ databases">
        <title>Complete genome and mega plasmid sequence of Sphingomonas panacis DCY99 elicits systemic resistance in rice to Xanthomonas oryzae.</title>
        <authorList>
            <person name="Kim Y.J."/>
            <person name="Yang D.C."/>
            <person name="Sing P."/>
        </authorList>
    </citation>
    <scope>NUCLEOTIDE SEQUENCE [LARGE SCALE GENOMIC DNA]</scope>
    <source>
        <strain evidence="2 3">DCY99</strain>
    </source>
</reference>
<dbReference type="Proteomes" id="UP000094256">
    <property type="component" value="Chromosome"/>
</dbReference>
<keyword evidence="1" id="KW-1133">Transmembrane helix</keyword>
<proteinExistence type="predicted"/>
<dbReference type="STRING" id="1560345.AWL63_13700"/>
<name>A0A1B3ZBR5_9SPHN</name>
<sequence>MHQPDDRNHHAALETWRGSWKFLAFGLVVLAYLVAIERPQWFVLRPATGTAIALASSAEAGAAKKGDADPAKP</sequence>
<dbReference type="RefSeq" id="WP_069205413.1">
    <property type="nucleotide sequence ID" value="NZ_CP014168.1"/>
</dbReference>
<feature type="transmembrane region" description="Helical" evidence="1">
    <location>
        <begin position="20"/>
        <end position="36"/>
    </location>
</feature>
<organism evidence="2 3">
    <name type="scientific">Sphingomonas panacis</name>
    <dbReference type="NCBI Taxonomy" id="1560345"/>
    <lineage>
        <taxon>Bacteria</taxon>
        <taxon>Pseudomonadati</taxon>
        <taxon>Pseudomonadota</taxon>
        <taxon>Alphaproteobacteria</taxon>
        <taxon>Sphingomonadales</taxon>
        <taxon>Sphingomonadaceae</taxon>
        <taxon>Sphingomonas</taxon>
    </lineage>
</organism>
<protein>
    <submittedName>
        <fullName evidence="2">Uncharacterized protein</fullName>
    </submittedName>
</protein>
<gene>
    <name evidence="2" type="ORF">AWL63_13700</name>
</gene>
<dbReference type="OrthoDB" id="7585812at2"/>
<keyword evidence="1" id="KW-0472">Membrane</keyword>
<keyword evidence="3" id="KW-1185">Reference proteome</keyword>
<dbReference type="KEGG" id="span:AWL63_13700"/>
<dbReference type="AlphaFoldDB" id="A0A1B3ZBR5"/>
<evidence type="ECO:0000313" key="3">
    <source>
        <dbReference type="Proteomes" id="UP000094256"/>
    </source>
</evidence>
<evidence type="ECO:0000313" key="2">
    <source>
        <dbReference type="EMBL" id="AOH84861.1"/>
    </source>
</evidence>
<dbReference type="EMBL" id="CP014168">
    <property type="protein sequence ID" value="AOH84861.1"/>
    <property type="molecule type" value="Genomic_DNA"/>
</dbReference>
<evidence type="ECO:0000256" key="1">
    <source>
        <dbReference type="SAM" id="Phobius"/>
    </source>
</evidence>